<dbReference type="Gene3D" id="3.40.50.1820">
    <property type="entry name" value="alpha/beta hydrolase"/>
    <property type="match status" value="1"/>
</dbReference>
<dbReference type="KEGG" id="bic:LMTR13_14295"/>
<dbReference type="InterPro" id="IPR024501">
    <property type="entry name" value="DUF3141"/>
</dbReference>
<dbReference type="Pfam" id="PF11339">
    <property type="entry name" value="DUF3141"/>
    <property type="match status" value="1"/>
</dbReference>
<dbReference type="RefSeq" id="WP_065728433.1">
    <property type="nucleotide sequence ID" value="NZ_CP016428.1"/>
</dbReference>
<name>A0A1B1UEK8_9BRAD</name>
<dbReference type="EMBL" id="CP016428">
    <property type="protein sequence ID" value="ANW01165.1"/>
    <property type="molecule type" value="Genomic_DNA"/>
</dbReference>
<proteinExistence type="predicted"/>
<evidence type="ECO:0000313" key="1">
    <source>
        <dbReference type="EMBL" id="ANW01165.1"/>
    </source>
</evidence>
<protein>
    <recommendedName>
        <fullName evidence="3">3-hydroxyalkanoate synthetase</fullName>
    </recommendedName>
</protein>
<accession>A0A1B1UEK8</accession>
<dbReference type="SUPFAM" id="SSF53474">
    <property type="entry name" value="alpha/beta-Hydrolases"/>
    <property type="match status" value="1"/>
</dbReference>
<evidence type="ECO:0008006" key="3">
    <source>
        <dbReference type="Google" id="ProtNLM"/>
    </source>
</evidence>
<dbReference type="InterPro" id="IPR029058">
    <property type="entry name" value="AB_hydrolase_fold"/>
</dbReference>
<dbReference type="InterPro" id="IPR051321">
    <property type="entry name" value="PHA/PHB_synthase"/>
</dbReference>
<keyword evidence="2" id="KW-1185">Reference proteome</keyword>
<dbReference type="PANTHER" id="PTHR36837">
    <property type="entry name" value="POLY(3-HYDROXYALKANOATE) POLYMERASE SUBUNIT PHAC"/>
    <property type="match status" value="1"/>
</dbReference>
<dbReference type="PANTHER" id="PTHR36837:SF2">
    <property type="entry name" value="POLY(3-HYDROXYALKANOATE) POLYMERASE SUBUNIT PHAC"/>
    <property type="match status" value="1"/>
</dbReference>
<dbReference type="STRING" id="1274631.LMTR13_14295"/>
<reference evidence="1 2" key="1">
    <citation type="submission" date="2016-07" db="EMBL/GenBank/DDBJ databases">
        <title>Complete genome sequence of Bradyrhizobium icense LMTR 13T, a potential inoculant strain isolated from lima bean (Phaseolus lunatus) in Peru.</title>
        <authorList>
            <person name="Ormeno-Orrillo E."/>
            <person name="Duran D."/>
            <person name="Rogel M.A."/>
            <person name="Rey L."/>
            <person name="Imperial J."/>
            <person name="Ruiz-Argueso T."/>
            <person name="Martinez-Romero E."/>
        </authorList>
    </citation>
    <scope>NUCLEOTIDE SEQUENCE [LARGE SCALE GENOMIC DNA]</scope>
    <source>
        <strain evidence="1 2">LMTR 13</strain>
    </source>
</reference>
<evidence type="ECO:0000313" key="2">
    <source>
        <dbReference type="Proteomes" id="UP000092839"/>
    </source>
</evidence>
<dbReference type="OrthoDB" id="7231451at2"/>
<dbReference type="AlphaFoldDB" id="A0A1B1UEK8"/>
<gene>
    <name evidence="1" type="ORF">LMTR13_14295</name>
</gene>
<dbReference type="Proteomes" id="UP000092839">
    <property type="component" value="Chromosome"/>
</dbReference>
<organism evidence="1 2">
    <name type="scientific">Bradyrhizobium icense</name>
    <dbReference type="NCBI Taxonomy" id="1274631"/>
    <lineage>
        <taxon>Bacteria</taxon>
        <taxon>Pseudomonadati</taxon>
        <taxon>Pseudomonadota</taxon>
        <taxon>Alphaproteobacteria</taxon>
        <taxon>Hyphomicrobiales</taxon>
        <taxon>Nitrobacteraceae</taxon>
        <taxon>Bradyrhizobium</taxon>
    </lineage>
</organism>
<sequence>MSLEKLELPGGAMSGLVASAVEYMVDAGQRTALFLDIMRQRGDQYREHVAQTAPHVLSYAAELIIDGRKLEHPVNYALVRIIPPKGVEIDLKRRPFVVVDPRAGHGPGIGGFKADSEIGVAMKAGHPCYFIGFLPEPMPGQTIERIARAEAIFIEKVIERHPEADGKPCVIGNCQAGWAVMILASLRPQLFGPLIIAGAPLAYWAGVHGKYPMRYSGGLLGGSWLTALSSDLGGGKFDGAWLVQNFESQNPSNTLWTKQYNVYSKVDSEADRYLEFERWWGGHVNLNAEEIQFIVDELFIGNNLAAGQVKMSDGTAVDLRNIRSPIVVFCSKGDNITPPQQALHWILDLYANVDEIRAYGQTIVYTVHETIGHLGIFVSGGVAKKEHAEFSSNIDLIDVLPPGLYEATFEARGPETLNDEFTVGQWVMRCEARTLDDIRAMGGNSPEDERRFETAKRISEMNLAAYRKYLQPWIKSMVTPQMAELMRNWHPLRLQYEMFSSQNPWMKMVEGAAERAREDRKSVTMDNPFLVLQEKISKQIVRSLDQWRDSQEALSEAMFLSIYGSPALQAAVGIGPKSTPSRQREMDPKHRAFLEARIKELKSKIGAGGLREAAIRALLYVGSARGMVDERSLEALRRLRQQDESARMTLAEFKMLVREQFFMLLLDREAALAAIPTLLPENKGERRKAFAAIQEVLSASAEISGEVANRLKQVAGLFGLDAADSSNVRSFGNRAS</sequence>